<evidence type="ECO:0000313" key="2">
    <source>
        <dbReference type="EMBL" id="MCJ2181633.1"/>
    </source>
</evidence>
<keyword evidence="3" id="KW-1185">Reference proteome</keyword>
<protein>
    <submittedName>
        <fullName evidence="2">Cell division protein ZapA</fullName>
    </submittedName>
</protein>
<evidence type="ECO:0000256" key="1">
    <source>
        <dbReference type="SAM" id="MobiDB-lite"/>
    </source>
</evidence>
<dbReference type="GO" id="GO:0051301">
    <property type="term" value="P:cell division"/>
    <property type="evidence" value="ECO:0007669"/>
    <property type="project" value="UniProtKB-KW"/>
</dbReference>
<dbReference type="SUPFAM" id="SSF102829">
    <property type="entry name" value="Cell division protein ZapA-like"/>
    <property type="match status" value="1"/>
</dbReference>
<dbReference type="Proteomes" id="UP001162881">
    <property type="component" value="Unassembled WGS sequence"/>
</dbReference>
<name>A0ABT0B9D0_9SPHN</name>
<keyword evidence="2" id="KW-0131">Cell cycle</keyword>
<comment type="caution">
    <text evidence="2">The sequence shown here is derived from an EMBL/GenBank/DDBJ whole genome shotgun (WGS) entry which is preliminary data.</text>
</comment>
<proteinExistence type="predicted"/>
<dbReference type="RefSeq" id="WP_244016750.1">
    <property type="nucleotide sequence ID" value="NZ_JALHLF010000005.1"/>
</dbReference>
<reference evidence="2" key="1">
    <citation type="submission" date="2022-03" db="EMBL/GenBank/DDBJ databases">
        <title>Identification of a novel bacterium isolated from mangrove sediments.</title>
        <authorList>
            <person name="Pan X."/>
        </authorList>
    </citation>
    <scope>NUCLEOTIDE SEQUENCE</scope>
    <source>
        <strain evidence="2">B1949</strain>
    </source>
</reference>
<dbReference type="EMBL" id="JALHLF010000005">
    <property type="protein sequence ID" value="MCJ2181633.1"/>
    <property type="molecule type" value="Genomic_DNA"/>
</dbReference>
<dbReference type="InterPro" id="IPR007838">
    <property type="entry name" value="Cell_div_ZapA-like"/>
</dbReference>
<accession>A0ABT0B9D0</accession>
<organism evidence="2 3">
    <name type="scientific">Novosphingobium organovorum</name>
    <dbReference type="NCBI Taxonomy" id="2930092"/>
    <lineage>
        <taxon>Bacteria</taxon>
        <taxon>Pseudomonadati</taxon>
        <taxon>Pseudomonadota</taxon>
        <taxon>Alphaproteobacteria</taxon>
        <taxon>Sphingomonadales</taxon>
        <taxon>Sphingomonadaceae</taxon>
        <taxon>Novosphingobium</taxon>
    </lineage>
</organism>
<sequence length="115" mass="12333">MNNVPLSIGGREFLVGCAAGEEDHLLLLGRRIEEKIAAAGVRGLSETRMLLFAALLLADENDEMRRAAAAQKPDEPELALASPPPEDAQTDAALERIALRMEKLAALLENATDSL</sequence>
<feature type="region of interest" description="Disordered" evidence="1">
    <location>
        <begin position="65"/>
        <end position="91"/>
    </location>
</feature>
<evidence type="ECO:0000313" key="3">
    <source>
        <dbReference type="Proteomes" id="UP001162881"/>
    </source>
</evidence>
<keyword evidence="2" id="KW-0132">Cell division</keyword>
<gene>
    <name evidence="2" type="ORF">MTR62_02760</name>
</gene>
<dbReference type="Pfam" id="PF05164">
    <property type="entry name" value="ZapA"/>
    <property type="match status" value="1"/>
</dbReference>
<dbReference type="InterPro" id="IPR036192">
    <property type="entry name" value="Cell_div_ZapA-like_sf"/>
</dbReference>